<organism evidence="2 3">
    <name type="scientific">Azospirillum rugosum</name>
    <dbReference type="NCBI Taxonomy" id="416170"/>
    <lineage>
        <taxon>Bacteria</taxon>
        <taxon>Pseudomonadati</taxon>
        <taxon>Pseudomonadota</taxon>
        <taxon>Alphaproteobacteria</taxon>
        <taxon>Rhodospirillales</taxon>
        <taxon>Azospirillaceae</taxon>
        <taxon>Azospirillum</taxon>
    </lineage>
</organism>
<dbReference type="Pfam" id="PF01569">
    <property type="entry name" value="PAP2"/>
    <property type="match status" value="1"/>
</dbReference>
<keyword evidence="2" id="KW-0378">Hydrolase</keyword>
<dbReference type="PANTHER" id="PTHR14969">
    <property type="entry name" value="SPHINGOSINE-1-PHOSPHATE PHOSPHOHYDROLASE"/>
    <property type="match status" value="1"/>
</dbReference>
<accession>A0ABS4SN70</accession>
<dbReference type="InterPro" id="IPR000326">
    <property type="entry name" value="PAP2/HPO"/>
</dbReference>
<dbReference type="Gene3D" id="1.20.144.10">
    <property type="entry name" value="Phosphatidic acid phosphatase type 2/haloperoxidase"/>
    <property type="match status" value="1"/>
</dbReference>
<evidence type="ECO:0000313" key="2">
    <source>
        <dbReference type="EMBL" id="MBP2294013.1"/>
    </source>
</evidence>
<dbReference type="Proteomes" id="UP000781958">
    <property type="component" value="Unassembled WGS sequence"/>
</dbReference>
<dbReference type="InterPro" id="IPR036938">
    <property type="entry name" value="PAP2/HPO_sf"/>
</dbReference>
<feature type="domain" description="Phosphatidic acid phosphatase type 2/haloperoxidase" evidence="1">
    <location>
        <begin position="73"/>
        <end position="181"/>
    </location>
</feature>
<reference evidence="2 3" key="1">
    <citation type="submission" date="2021-03" db="EMBL/GenBank/DDBJ databases">
        <title>Genomic Encyclopedia of Type Strains, Phase III (KMG-III): the genomes of soil and plant-associated and newly described type strains.</title>
        <authorList>
            <person name="Whitman W."/>
        </authorList>
    </citation>
    <scope>NUCLEOTIDE SEQUENCE [LARGE SCALE GENOMIC DNA]</scope>
    <source>
        <strain evidence="2 3">IMMIB AFH-6</strain>
    </source>
</reference>
<dbReference type="EC" id="3.6.1.27" evidence="2"/>
<comment type="caution">
    <text evidence="2">The sequence shown here is derived from an EMBL/GenBank/DDBJ whole genome shotgun (WGS) entry which is preliminary data.</text>
</comment>
<evidence type="ECO:0000259" key="1">
    <source>
        <dbReference type="SMART" id="SM00014"/>
    </source>
</evidence>
<keyword evidence="3" id="KW-1185">Reference proteome</keyword>
<dbReference type="GO" id="GO:0050380">
    <property type="term" value="F:undecaprenyl-diphosphatase activity"/>
    <property type="evidence" value="ECO:0007669"/>
    <property type="project" value="UniProtKB-EC"/>
</dbReference>
<gene>
    <name evidence="2" type="ORF">J2851_003798</name>
</gene>
<proteinExistence type="predicted"/>
<protein>
    <submittedName>
        <fullName evidence="2">Undecaprenyl-diphosphatase</fullName>
        <ecNumber evidence="2">3.6.1.27</ecNumber>
    </submittedName>
</protein>
<dbReference type="SUPFAM" id="SSF48317">
    <property type="entry name" value="Acid phosphatase/Vanadium-dependent haloperoxidase"/>
    <property type="match status" value="1"/>
</dbReference>
<evidence type="ECO:0000313" key="3">
    <source>
        <dbReference type="Proteomes" id="UP000781958"/>
    </source>
</evidence>
<dbReference type="RefSeq" id="WP_209767955.1">
    <property type="nucleotide sequence ID" value="NZ_JAGINP010000013.1"/>
</dbReference>
<dbReference type="EMBL" id="JAGINP010000013">
    <property type="protein sequence ID" value="MBP2294013.1"/>
    <property type="molecule type" value="Genomic_DNA"/>
</dbReference>
<dbReference type="PANTHER" id="PTHR14969:SF13">
    <property type="entry name" value="AT30094P"/>
    <property type="match status" value="1"/>
</dbReference>
<sequence>MTVDEFGDEVLRRMSALDEAAHRKAVALGEEAPSLRDGLQVPSSRKVLLPLLAGLWAAGRATQSPALSRLARQGLFAIGLGAMATKAGKRIVCRARPNQGRDPARWGKADGKHASFPSGHATTTAAVATVVALNRGLSPVTVAGVGFAAAVGWSSLATERHWATDLLAGSVTGIVAGVVADAMDEWVEERTGREA</sequence>
<dbReference type="SMART" id="SM00014">
    <property type="entry name" value="acidPPc"/>
    <property type="match status" value="1"/>
</dbReference>
<dbReference type="CDD" id="cd01610">
    <property type="entry name" value="PAP2_like"/>
    <property type="match status" value="1"/>
</dbReference>
<name>A0ABS4SN70_9PROT</name>